<name>A0A2W4TQY3_9CYAN</name>
<sequence length="80" mass="9630">MIEDSEQVIGRELQFQANDNWRKYWVYSRRTEARAYLQTLADSPSTLVTRGDVPDRWNWLLNSYPQSEKIGRWTIFYPNT</sequence>
<reference evidence="2" key="1">
    <citation type="submission" date="2018-04" db="EMBL/GenBank/DDBJ databases">
        <authorList>
            <person name="Cornet L."/>
        </authorList>
    </citation>
    <scope>NUCLEOTIDE SEQUENCE [LARGE SCALE GENOMIC DNA]</scope>
</reference>
<organism evidence="1 2">
    <name type="scientific">Leptolyngbya foveolarum</name>
    <dbReference type="NCBI Taxonomy" id="47253"/>
    <lineage>
        <taxon>Bacteria</taxon>
        <taxon>Bacillati</taxon>
        <taxon>Cyanobacteriota</taxon>
        <taxon>Cyanophyceae</taxon>
        <taxon>Leptolyngbyales</taxon>
        <taxon>Leptolyngbyaceae</taxon>
        <taxon>Leptolyngbya group</taxon>
        <taxon>Leptolyngbya</taxon>
    </lineage>
</organism>
<dbReference type="AlphaFoldDB" id="A0A2W4TQY3"/>
<protein>
    <submittedName>
        <fullName evidence="1">Uncharacterized protein</fullName>
    </submittedName>
</protein>
<reference evidence="1 2" key="2">
    <citation type="submission" date="2018-06" db="EMBL/GenBank/DDBJ databases">
        <title>Metagenomic assembly of (sub)arctic Cyanobacteria and their associated microbiome from non-axenic cultures.</title>
        <authorList>
            <person name="Baurain D."/>
        </authorList>
    </citation>
    <scope>NUCLEOTIDE SEQUENCE [LARGE SCALE GENOMIC DNA]</scope>
    <source>
        <strain evidence="1">ULC129bin1</strain>
    </source>
</reference>
<evidence type="ECO:0000313" key="1">
    <source>
        <dbReference type="EMBL" id="PZO11193.1"/>
    </source>
</evidence>
<dbReference type="EMBL" id="QBMC01000198">
    <property type="protein sequence ID" value="PZO11193.1"/>
    <property type="molecule type" value="Genomic_DNA"/>
</dbReference>
<dbReference type="Proteomes" id="UP000249354">
    <property type="component" value="Unassembled WGS sequence"/>
</dbReference>
<evidence type="ECO:0000313" key="2">
    <source>
        <dbReference type="Proteomes" id="UP000249354"/>
    </source>
</evidence>
<accession>A0A2W4TQY3</accession>
<gene>
    <name evidence="1" type="ORF">DCF25_19865</name>
</gene>
<comment type="caution">
    <text evidence="1">The sequence shown here is derived from an EMBL/GenBank/DDBJ whole genome shotgun (WGS) entry which is preliminary data.</text>
</comment>
<proteinExistence type="predicted"/>